<dbReference type="EMBL" id="CAJPDS010000025">
    <property type="protein sequence ID" value="CAF9919991.1"/>
    <property type="molecule type" value="Genomic_DNA"/>
</dbReference>
<keyword evidence="2" id="KW-0560">Oxidoreductase</keyword>
<protein>
    <recommendedName>
        <fullName evidence="3">NmrA-like domain-containing protein</fullName>
    </recommendedName>
</protein>
<dbReference type="InterPro" id="IPR008030">
    <property type="entry name" value="NmrA-like"/>
</dbReference>
<evidence type="ECO:0000256" key="2">
    <source>
        <dbReference type="ARBA" id="ARBA00023002"/>
    </source>
</evidence>
<organism evidence="4 5">
    <name type="scientific">Heterodermia speciosa</name>
    <dbReference type="NCBI Taxonomy" id="116794"/>
    <lineage>
        <taxon>Eukaryota</taxon>
        <taxon>Fungi</taxon>
        <taxon>Dikarya</taxon>
        <taxon>Ascomycota</taxon>
        <taxon>Pezizomycotina</taxon>
        <taxon>Lecanoromycetes</taxon>
        <taxon>OSLEUM clade</taxon>
        <taxon>Lecanoromycetidae</taxon>
        <taxon>Caliciales</taxon>
        <taxon>Physciaceae</taxon>
        <taxon>Heterodermia</taxon>
    </lineage>
</organism>
<evidence type="ECO:0000256" key="1">
    <source>
        <dbReference type="ARBA" id="ARBA00022857"/>
    </source>
</evidence>
<keyword evidence="1" id="KW-0521">NADP</keyword>
<proteinExistence type="predicted"/>
<reference evidence="4" key="1">
    <citation type="submission" date="2021-03" db="EMBL/GenBank/DDBJ databases">
        <authorList>
            <person name="Tagirdzhanova G."/>
        </authorList>
    </citation>
    <scope>NUCLEOTIDE SEQUENCE</scope>
</reference>
<dbReference type="AlphaFoldDB" id="A0A8H3F600"/>
<dbReference type="PANTHER" id="PTHR47706:SF9">
    <property type="entry name" value="NMRA-LIKE DOMAIN-CONTAINING PROTEIN-RELATED"/>
    <property type="match status" value="1"/>
</dbReference>
<dbReference type="InterPro" id="IPR045312">
    <property type="entry name" value="PCBER-like"/>
</dbReference>
<dbReference type="Gene3D" id="3.90.25.10">
    <property type="entry name" value="UDP-galactose 4-epimerase, domain 1"/>
    <property type="match status" value="1"/>
</dbReference>
<feature type="domain" description="NmrA-like" evidence="3">
    <location>
        <begin position="8"/>
        <end position="260"/>
    </location>
</feature>
<dbReference type="Pfam" id="PF05368">
    <property type="entry name" value="NmrA"/>
    <property type="match status" value="1"/>
</dbReference>
<sequence>MSSAIRNVILVGAGGNLGPSILSAFVADAHFSVAVLTRLSSTSSFPAYVKVHRISDDYPEADLVEAFKGQDAVVSTIATANAPLQRRMADAAIKAGVKRFVPSEFGSDTRNHKAMAILPQYFKGKADTVDYLKVKEAEGLTWTAFVTGPFFELAMKSGFMGFDMKDRKVTRFNEGSDAWSTTKLGSIGLAVKNAMLIPEKTANKYLFIDSFTVSQRDVLSSFERLTGQVWDVVQVDAEEQKKTGLEKMSKGDFSGAMSLIRYINCVEGHGGNYASYEQSANDLLSLPTQTLDEALAEVLEG</sequence>
<dbReference type="OrthoDB" id="9984533at2759"/>
<dbReference type="CDD" id="cd05259">
    <property type="entry name" value="PCBER_SDR_a"/>
    <property type="match status" value="1"/>
</dbReference>
<dbReference type="GO" id="GO:0016491">
    <property type="term" value="F:oxidoreductase activity"/>
    <property type="evidence" value="ECO:0007669"/>
    <property type="project" value="UniProtKB-KW"/>
</dbReference>
<comment type="caution">
    <text evidence="4">The sequence shown here is derived from an EMBL/GenBank/DDBJ whole genome shotgun (WGS) entry which is preliminary data.</text>
</comment>
<evidence type="ECO:0000313" key="4">
    <source>
        <dbReference type="EMBL" id="CAF9919991.1"/>
    </source>
</evidence>
<keyword evidence="5" id="KW-1185">Reference proteome</keyword>
<evidence type="ECO:0000259" key="3">
    <source>
        <dbReference type="Pfam" id="PF05368"/>
    </source>
</evidence>
<dbReference type="InterPro" id="IPR036291">
    <property type="entry name" value="NAD(P)-bd_dom_sf"/>
</dbReference>
<dbReference type="Gene3D" id="3.40.50.720">
    <property type="entry name" value="NAD(P)-binding Rossmann-like Domain"/>
    <property type="match status" value="1"/>
</dbReference>
<dbReference type="InterPro" id="IPR051609">
    <property type="entry name" value="NmrA/Isoflavone_reductase-like"/>
</dbReference>
<gene>
    <name evidence="4" type="ORF">HETSPECPRED_004134</name>
</gene>
<dbReference type="SUPFAM" id="SSF51735">
    <property type="entry name" value="NAD(P)-binding Rossmann-fold domains"/>
    <property type="match status" value="1"/>
</dbReference>
<dbReference type="PANTHER" id="PTHR47706">
    <property type="entry name" value="NMRA-LIKE FAMILY PROTEIN"/>
    <property type="match status" value="1"/>
</dbReference>
<accession>A0A8H3F600</accession>
<name>A0A8H3F600_9LECA</name>
<evidence type="ECO:0000313" key="5">
    <source>
        <dbReference type="Proteomes" id="UP000664521"/>
    </source>
</evidence>
<dbReference type="Proteomes" id="UP000664521">
    <property type="component" value="Unassembled WGS sequence"/>
</dbReference>